<evidence type="ECO:0008006" key="3">
    <source>
        <dbReference type="Google" id="ProtNLM"/>
    </source>
</evidence>
<organism evidence="1 2">
    <name type="scientific">Flavobacterium artemisiae</name>
    <dbReference type="NCBI Taxonomy" id="2126556"/>
    <lineage>
        <taxon>Bacteria</taxon>
        <taxon>Pseudomonadati</taxon>
        <taxon>Bacteroidota</taxon>
        <taxon>Flavobacteriia</taxon>
        <taxon>Flavobacteriales</taxon>
        <taxon>Flavobacteriaceae</taxon>
        <taxon>Flavobacterium</taxon>
    </lineage>
</organism>
<sequence>MSGLSFLGNNTNDFSFEVKSLFYNWEKGEWVNTNPIDLIVYNRSEKNQNTNASFAGEPLTSKADQPLHHLFLTTIAIEIYQFAKSKGASPAGALLVLAQSSLESGYGVSALKYKDYNLFGVMGTPSKRKTTHGSVKDYSNLGGYKAAISDYFSKIEKNWPYFSTVISLQTITADDIDKGFNTGKYYPTKKENHAGKYTYNSDMGKDGKNHYGEHLLKQIGDFKKRFIPSLEYQIKQNKKIIGEVNYSTSPVNPFINNGNISSTPIENEMMILFKQNEVFTAILNEIN</sequence>
<gene>
    <name evidence="1" type="ORF">ACFSC2_09085</name>
</gene>
<comment type="caution">
    <text evidence="1">The sequence shown here is derived from an EMBL/GenBank/DDBJ whole genome shotgun (WGS) entry which is preliminary data.</text>
</comment>
<evidence type="ECO:0000313" key="1">
    <source>
        <dbReference type="EMBL" id="MFD1602888.1"/>
    </source>
</evidence>
<reference evidence="2" key="1">
    <citation type="journal article" date="2019" name="Int. J. Syst. Evol. Microbiol.">
        <title>The Global Catalogue of Microorganisms (GCM) 10K type strain sequencing project: providing services to taxonomists for standard genome sequencing and annotation.</title>
        <authorList>
            <consortium name="The Broad Institute Genomics Platform"/>
            <consortium name="The Broad Institute Genome Sequencing Center for Infectious Disease"/>
            <person name="Wu L."/>
            <person name="Ma J."/>
        </authorList>
    </citation>
    <scope>NUCLEOTIDE SEQUENCE [LARGE SCALE GENOMIC DNA]</scope>
    <source>
        <strain evidence="2">CCUG 70865</strain>
    </source>
</reference>
<dbReference type="EMBL" id="JBHUDZ010000009">
    <property type="protein sequence ID" value="MFD1602888.1"/>
    <property type="molecule type" value="Genomic_DNA"/>
</dbReference>
<accession>A0ABW4HBL4</accession>
<keyword evidence="2" id="KW-1185">Reference proteome</keyword>
<protein>
    <recommendedName>
        <fullName evidence="3">Mannosyl-glycoprotein endo-beta-N-acetylglucosaminidase</fullName>
    </recommendedName>
</protein>
<name>A0ABW4HBL4_9FLAO</name>
<dbReference type="RefSeq" id="WP_379817716.1">
    <property type="nucleotide sequence ID" value="NZ_JBHUDZ010000009.1"/>
</dbReference>
<dbReference type="Proteomes" id="UP001597138">
    <property type="component" value="Unassembled WGS sequence"/>
</dbReference>
<proteinExistence type="predicted"/>
<dbReference type="Gene3D" id="1.10.530.10">
    <property type="match status" value="1"/>
</dbReference>
<evidence type="ECO:0000313" key="2">
    <source>
        <dbReference type="Proteomes" id="UP001597138"/>
    </source>
</evidence>